<dbReference type="GO" id="GO:0008233">
    <property type="term" value="F:peptidase activity"/>
    <property type="evidence" value="ECO:0007669"/>
    <property type="project" value="UniProtKB-KW"/>
</dbReference>
<sequence>MKLLPFECCVDRVELRSGFRQSAGGNHRSVIIGARQPITARWRHSNPVVTTPTIALDFSDTTQQSASHNVAPNQHSHLPAGILATMRRVVNYHSSWERQQQVALFDASGNPGSTAGRGFNPAGGAPGASSRSLFNVDSSHLTDINRNSYSRRAHRHRSRSKQRRKSSVIYRRRVRVNNIYRGFTGENDEEYRVQNTLSVEQHLEQTKKPAGQNLQEQTVKEDLSFEDDEGQLERRSADKSKLEELLKSGCKREEKKRSLNSVKEQPARTKTSSKQIKLMNRMANWLKSNQLR</sequence>
<keyword evidence="2" id="KW-0547">Nucleotide-binding</keyword>
<organism evidence="2 3">
    <name type="scientific">Dorcoceras hygrometricum</name>
    <dbReference type="NCBI Taxonomy" id="472368"/>
    <lineage>
        <taxon>Eukaryota</taxon>
        <taxon>Viridiplantae</taxon>
        <taxon>Streptophyta</taxon>
        <taxon>Embryophyta</taxon>
        <taxon>Tracheophyta</taxon>
        <taxon>Spermatophyta</taxon>
        <taxon>Magnoliopsida</taxon>
        <taxon>eudicotyledons</taxon>
        <taxon>Gunneridae</taxon>
        <taxon>Pentapetalae</taxon>
        <taxon>asterids</taxon>
        <taxon>lamiids</taxon>
        <taxon>Lamiales</taxon>
        <taxon>Gesneriaceae</taxon>
        <taxon>Didymocarpoideae</taxon>
        <taxon>Trichosporeae</taxon>
        <taxon>Loxocarpinae</taxon>
        <taxon>Dorcoceras</taxon>
    </lineage>
</organism>
<feature type="compositionally biased region" description="Basic residues" evidence="1">
    <location>
        <begin position="149"/>
        <end position="167"/>
    </location>
</feature>
<protein>
    <submittedName>
        <fullName evidence="2">ATP-dependent Clp protease ATP-binding subunit ClpB</fullName>
    </submittedName>
</protein>
<gene>
    <name evidence="2" type="ORF">F511_33229</name>
</gene>
<dbReference type="GO" id="GO:0006508">
    <property type="term" value="P:proteolysis"/>
    <property type="evidence" value="ECO:0007669"/>
    <property type="project" value="UniProtKB-KW"/>
</dbReference>
<feature type="compositionally biased region" description="Basic and acidic residues" evidence="1">
    <location>
        <begin position="248"/>
        <end position="257"/>
    </location>
</feature>
<keyword evidence="2" id="KW-0378">Hydrolase</keyword>
<evidence type="ECO:0000256" key="1">
    <source>
        <dbReference type="SAM" id="MobiDB-lite"/>
    </source>
</evidence>
<keyword evidence="3" id="KW-1185">Reference proteome</keyword>
<evidence type="ECO:0000313" key="2">
    <source>
        <dbReference type="EMBL" id="KZV32107.1"/>
    </source>
</evidence>
<dbReference type="GO" id="GO:0005524">
    <property type="term" value="F:ATP binding"/>
    <property type="evidence" value="ECO:0007669"/>
    <property type="project" value="UniProtKB-KW"/>
</dbReference>
<keyword evidence="2" id="KW-0645">Protease</keyword>
<keyword evidence="2" id="KW-0067">ATP-binding</keyword>
<evidence type="ECO:0000313" key="3">
    <source>
        <dbReference type="Proteomes" id="UP000250235"/>
    </source>
</evidence>
<dbReference type="Proteomes" id="UP000250235">
    <property type="component" value="Unassembled WGS sequence"/>
</dbReference>
<feature type="region of interest" description="Disordered" evidence="1">
    <location>
        <begin position="113"/>
        <end position="133"/>
    </location>
</feature>
<reference evidence="2 3" key="1">
    <citation type="journal article" date="2015" name="Proc. Natl. Acad. Sci. U.S.A.">
        <title>The resurrection genome of Boea hygrometrica: A blueprint for survival of dehydration.</title>
        <authorList>
            <person name="Xiao L."/>
            <person name="Yang G."/>
            <person name="Zhang L."/>
            <person name="Yang X."/>
            <person name="Zhao S."/>
            <person name="Ji Z."/>
            <person name="Zhou Q."/>
            <person name="Hu M."/>
            <person name="Wang Y."/>
            <person name="Chen M."/>
            <person name="Xu Y."/>
            <person name="Jin H."/>
            <person name="Xiao X."/>
            <person name="Hu G."/>
            <person name="Bao F."/>
            <person name="Hu Y."/>
            <person name="Wan P."/>
            <person name="Li L."/>
            <person name="Deng X."/>
            <person name="Kuang T."/>
            <person name="Xiang C."/>
            <person name="Zhu J.K."/>
            <person name="Oliver M.J."/>
            <person name="He Y."/>
        </authorList>
    </citation>
    <scope>NUCLEOTIDE SEQUENCE [LARGE SCALE GENOMIC DNA]</scope>
    <source>
        <strain evidence="3">cv. XS01</strain>
    </source>
</reference>
<dbReference type="AlphaFoldDB" id="A0A2Z7BDK1"/>
<feature type="compositionally biased region" description="Polar residues" evidence="1">
    <location>
        <begin position="259"/>
        <end position="275"/>
    </location>
</feature>
<dbReference type="EMBL" id="KV006937">
    <property type="protein sequence ID" value="KZV32107.1"/>
    <property type="molecule type" value="Genomic_DNA"/>
</dbReference>
<proteinExistence type="predicted"/>
<accession>A0A2Z7BDK1</accession>
<name>A0A2Z7BDK1_9LAMI</name>
<feature type="region of interest" description="Disordered" evidence="1">
    <location>
        <begin position="248"/>
        <end position="275"/>
    </location>
</feature>
<feature type="region of interest" description="Disordered" evidence="1">
    <location>
        <begin position="145"/>
        <end position="167"/>
    </location>
</feature>